<proteinExistence type="predicted"/>
<dbReference type="EMBL" id="MU825873">
    <property type="protein sequence ID" value="KAJ7387460.1"/>
    <property type="molecule type" value="Genomic_DNA"/>
</dbReference>
<protein>
    <submittedName>
        <fullName evidence="1">Myotubularin- protein 4</fullName>
    </submittedName>
</protein>
<reference evidence="1" key="1">
    <citation type="submission" date="2023-01" db="EMBL/GenBank/DDBJ databases">
        <title>Genome assembly of the deep-sea coral Lophelia pertusa.</title>
        <authorList>
            <person name="Herrera S."/>
            <person name="Cordes E."/>
        </authorList>
    </citation>
    <scope>NUCLEOTIDE SEQUENCE</scope>
    <source>
        <strain evidence="1">USNM1676648</strain>
        <tissue evidence="1">Polyp</tissue>
    </source>
</reference>
<evidence type="ECO:0000313" key="2">
    <source>
        <dbReference type="Proteomes" id="UP001163046"/>
    </source>
</evidence>
<keyword evidence="2" id="KW-1185">Reference proteome</keyword>
<name>A0A9W9ZU21_9CNID</name>
<dbReference type="AlphaFoldDB" id="A0A9W9ZU21"/>
<comment type="caution">
    <text evidence="1">The sequence shown here is derived from an EMBL/GenBank/DDBJ whole genome shotgun (WGS) entry which is preliminary data.</text>
</comment>
<sequence>MATDVEQPSSMVYVQASELFPKKTLASEEDSAQVPFPELCGESVEYLERTSEAILALSNFRLLFALRIHL</sequence>
<accession>A0A9W9ZU21</accession>
<dbReference type="Proteomes" id="UP001163046">
    <property type="component" value="Unassembled WGS sequence"/>
</dbReference>
<dbReference type="OrthoDB" id="271628at2759"/>
<evidence type="ECO:0000313" key="1">
    <source>
        <dbReference type="EMBL" id="KAJ7387460.1"/>
    </source>
</evidence>
<gene>
    <name evidence="1" type="primary">MTMR4_2</name>
    <name evidence="1" type="ORF">OS493_000789</name>
</gene>
<organism evidence="1 2">
    <name type="scientific">Desmophyllum pertusum</name>
    <dbReference type="NCBI Taxonomy" id="174260"/>
    <lineage>
        <taxon>Eukaryota</taxon>
        <taxon>Metazoa</taxon>
        <taxon>Cnidaria</taxon>
        <taxon>Anthozoa</taxon>
        <taxon>Hexacorallia</taxon>
        <taxon>Scleractinia</taxon>
        <taxon>Caryophylliina</taxon>
        <taxon>Caryophylliidae</taxon>
        <taxon>Desmophyllum</taxon>
    </lineage>
</organism>